<feature type="domain" description="Exostosin GT47" evidence="4">
    <location>
        <begin position="83"/>
        <end position="383"/>
    </location>
</feature>
<dbReference type="EMBL" id="LGRX02004366">
    <property type="protein sequence ID" value="KAK3280519.1"/>
    <property type="molecule type" value="Genomic_DNA"/>
</dbReference>
<gene>
    <name evidence="5" type="ORF">CYMTET_11642</name>
</gene>
<sequence length="473" mass="53954">MYWHLPGSLHFYHHALVHCQHLRHTVLRQLSGLPGLWAQEGFFGVDCSLSKSRSSNNTRRFATSFQQWALDHPNESRSIIANVTFKIYIYELPPRFNSWLLYHHHPFSMGSIYSAGRFLHERLLASEFRTADPEEADYFLIPMWGRAAVGSPRHASRYLKEVIGYIQRTWPYFQRSGGRDHIAVLTDDHGACDEFASRQLVKELGETIMITHWGYRQTHGALTGAYAEPDGGCFRRHHDIVVPPPVRIPRSLNVSFTAVRSILFFFAGALRRKDDRVTGKDGVPLYSHGVRQRVADELAHLPGFKIIDGGTPNYYELLGQSRFCLVPTGAGWGIRLVEAVLFGCIPVIIQDNVTQPFEEVLSYRKFAVRLQERRIRNLPEILGRISQEQELGMRQELACARPHFLWSSVFGAVAVGKKSRYPVGERNTSLWAPLHVGHPTAPLCPEGNRSADGQRVHFRSTLVLGFRRLRCYM</sequence>
<evidence type="ECO:0000313" key="5">
    <source>
        <dbReference type="EMBL" id="KAK3280519.1"/>
    </source>
</evidence>
<evidence type="ECO:0000313" key="6">
    <source>
        <dbReference type="Proteomes" id="UP001190700"/>
    </source>
</evidence>
<dbReference type="InterPro" id="IPR004263">
    <property type="entry name" value="Exostosin"/>
</dbReference>
<keyword evidence="6" id="KW-1185">Reference proteome</keyword>
<protein>
    <recommendedName>
        <fullName evidence="4">Exostosin GT47 domain-containing protein</fullName>
    </recommendedName>
</protein>
<reference evidence="5 6" key="1">
    <citation type="journal article" date="2015" name="Genome Biol. Evol.">
        <title>Comparative Genomics of a Bacterivorous Green Alga Reveals Evolutionary Causalities and Consequences of Phago-Mixotrophic Mode of Nutrition.</title>
        <authorList>
            <person name="Burns J.A."/>
            <person name="Paasch A."/>
            <person name="Narechania A."/>
            <person name="Kim E."/>
        </authorList>
    </citation>
    <scope>NUCLEOTIDE SEQUENCE [LARGE SCALE GENOMIC DNA]</scope>
    <source>
        <strain evidence="5 6">PLY_AMNH</strain>
    </source>
</reference>
<comment type="subcellular location">
    <subcellularLocation>
        <location evidence="1">Golgi apparatus membrane</location>
        <topology evidence="1">Single-pass type II membrane protein</topology>
    </subcellularLocation>
</comment>
<evidence type="ECO:0000256" key="2">
    <source>
        <dbReference type="ARBA" id="ARBA00010271"/>
    </source>
</evidence>
<organism evidence="5 6">
    <name type="scientific">Cymbomonas tetramitiformis</name>
    <dbReference type="NCBI Taxonomy" id="36881"/>
    <lineage>
        <taxon>Eukaryota</taxon>
        <taxon>Viridiplantae</taxon>
        <taxon>Chlorophyta</taxon>
        <taxon>Pyramimonadophyceae</taxon>
        <taxon>Pyramimonadales</taxon>
        <taxon>Pyramimonadaceae</taxon>
        <taxon>Cymbomonas</taxon>
    </lineage>
</organism>
<dbReference type="GO" id="GO:0016757">
    <property type="term" value="F:glycosyltransferase activity"/>
    <property type="evidence" value="ECO:0007669"/>
    <property type="project" value="InterPro"/>
</dbReference>
<comment type="caution">
    <text evidence="5">The sequence shown here is derived from an EMBL/GenBank/DDBJ whole genome shotgun (WGS) entry which is preliminary data.</text>
</comment>
<dbReference type="AlphaFoldDB" id="A0AAE0LD94"/>
<comment type="similarity">
    <text evidence="2">Belongs to the glycosyltransferase 47 family.</text>
</comment>
<dbReference type="PANTHER" id="PTHR11062:SF376">
    <property type="entry name" value="EXOSTOSIN FAMILY PROTEIN"/>
    <property type="match status" value="1"/>
</dbReference>
<dbReference type="InterPro" id="IPR040911">
    <property type="entry name" value="Exostosin_GT47"/>
</dbReference>
<dbReference type="PANTHER" id="PTHR11062">
    <property type="entry name" value="EXOSTOSIN HEPARAN SULFATE GLYCOSYLTRANSFERASE -RELATED"/>
    <property type="match status" value="1"/>
</dbReference>
<name>A0AAE0LD94_9CHLO</name>
<evidence type="ECO:0000256" key="3">
    <source>
        <dbReference type="ARBA" id="ARBA00023034"/>
    </source>
</evidence>
<accession>A0AAE0LD94</accession>
<keyword evidence="3" id="KW-0333">Golgi apparatus</keyword>
<evidence type="ECO:0000256" key="1">
    <source>
        <dbReference type="ARBA" id="ARBA00004323"/>
    </source>
</evidence>
<dbReference type="Pfam" id="PF03016">
    <property type="entry name" value="Exostosin_GT47"/>
    <property type="match status" value="1"/>
</dbReference>
<dbReference type="Proteomes" id="UP001190700">
    <property type="component" value="Unassembled WGS sequence"/>
</dbReference>
<dbReference type="GO" id="GO:0000139">
    <property type="term" value="C:Golgi membrane"/>
    <property type="evidence" value="ECO:0007669"/>
    <property type="project" value="UniProtKB-SubCell"/>
</dbReference>
<proteinExistence type="inferred from homology"/>
<evidence type="ECO:0000259" key="4">
    <source>
        <dbReference type="Pfam" id="PF03016"/>
    </source>
</evidence>